<evidence type="ECO:0000259" key="5">
    <source>
        <dbReference type="PROSITE" id="PS51635"/>
    </source>
</evidence>
<dbReference type="STRING" id="1527607.SAMN05428957_103237"/>
<keyword evidence="2 4" id="KW-0442">Lipid degradation</keyword>
<feature type="short sequence motif" description="GXSXG" evidence="4">
    <location>
        <begin position="40"/>
        <end position="44"/>
    </location>
</feature>
<dbReference type="Pfam" id="PF01734">
    <property type="entry name" value="Patatin"/>
    <property type="match status" value="1"/>
</dbReference>
<evidence type="ECO:0000256" key="2">
    <source>
        <dbReference type="ARBA" id="ARBA00022963"/>
    </source>
</evidence>
<dbReference type="AlphaFoldDB" id="A0A1G9RF94"/>
<keyword evidence="1 4" id="KW-0378">Hydrolase</keyword>
<accession>A0A1G9RF94</accession>
<dbReference type="InterPro" id="IPR016035">
    <property type="entry name" value="Acyl_Trfase/lysoPLipase"/>
</dbReference>
<dbReference type="PANTHER" id="PTHR14226:SF57">
    <property type="entry name" value="BLR7027 PROTEIN"/>
    <property type="match status" value="1"/>
</dbReference>
<keyword evidence="7" id="KW-1185">Reference proteome</keyword>
<evidence type="ECO:0000313" key="7">
    <source>
        <dbReference type="Proteomes" id="UP000198552"/>
    </source>
</evidence>
<sequence length="400" mass="43103">MLTGGGARAAYQVGVLQTLAQLHRRSGAARHSNPFPILAGTSAGAITAAALACQADDFDHAVRRIARVWQSLHARHVYRADAISALRSGARWLTLLSLGWAMARWHRTRPRSLLDHAPLAALLRRTVPLQRLPQLFEQGHLQGLAVTASSYTTGEHVTFFDSGAPVPAWRRSQRRAERERITHQHLLASSAIPFVFPATLLEHGERREYFGDGAMRQTAPLSPAIHLGAERLLVVGAHHMPPPRQGPPAAGAAHYPSLAQMAGHALSSIFLDALPGDVERLERINTTLALLPQPALARYGLRPLRCVLITPSQPLDALALRHLRVLPPAVRALLGALGLHAGSADPRNAELASYLLFEPEYTRALMALGRADALARADELCALLDWPAPGAAPGNAAPPP</sequence>
<dbReference type="InterPro" id="IPR050301">
    <property type="entry name" value="NTE"/>
</dbReference>
<keyword evidence="3 4" id="KW-0443">Lipid metabolism</keyword>
<dbReference type="EMBL" id="FNHP01000003">
    <property type="protein sequence ID" value="SDM21906.1"/>
    <property type="molecule type" value="Genomic_DNA"/>
</dbReference>
<dbReference type="SUPFAM" id="SSF52151">
    <property type="entry name" value="FabD/lysophospholipase-like"/>
    <property type="match status" value="1"/>
</dbReference>
<dbReference type="GO" id="GO:0016042">
    <property type="term" value="P:lipid catabolic process"/>
    <property type="evidence" value="ECO:0007669"/>
    <property type="project" value="UniProtKB-UniRule"/>
</dbReference>
<dbReference type="InterPro" id="IPR002641">
    <property type="entry name" value="PNPLA_dom"/>
</dbReference>
<feature type="short sequence motif" description="DGA/G" evidence="4">
    <location>
        <begin position="212"/>
        <end position="214"/>
    </location>
</feature>
<evidence type="ECO:0000256" key="3">
    <source>
        <dbReference type="ARBA" id="ARBA00023098"/>
    </source>
</evidence>
<dbReference type="GO" id="GO:0016787">
    <property type="term" value="F:hydrolase activity"/>
    <property type="evidence" value="ECO:0007669"/>
    <property type="project" value="UniProtKB-UniRule"/>
</dbReference>
<dbReference type="Proteomes" id="UP000198552">
    <property type="component" value="Unassembled WGS sequence"/>
</dbReference>
<dbReference type="PANTHER" id="PTHR14226">
    <property type="entry name" value="NEUROPATHY TARGET ESTERASE/SWISS CHEESE D.MELANOGASTER"/>
    <property type="match status" value="1"/>
</dbReference>
<gene>
    <name evidence="6" type="ORF">SAMN05428957_103237</name>
</gene>
<reference evidence="7" key="1">
    <citation type="submission" date="2016-10" db="EMBL/GenBank/DDBJ databases">
        <authorList>
            <person name="Varghese N."/>
            <person name="Submissions S."/>
        </authorList>
    </citation>
    <scope>NUCLEOTIDE SEQUENCE [LARGE SCALE GENOMIC DNA]</scope>
    <source>
        <strain evidence="7">EPL6</strain>
    </source>
</reference>
<evidence type="ECO:0000256" key="1">
    <source>
        <dbReference type="ARBA" id="ARBA00022801"/>
    </source>
</evidence>
<dbReference type="PROSITE" id="PS51635">
    <property type="entry name" value="PNPLA"/>
    <property type="match status" value="1"/>
</dbReference>
<feature type="active site" description="Proton acceptor" evidence="4">
    <location>
        <position position="212"/>
    </location>
</feature>
<proteinExistence type="predicted"/>
<feature type="active site" description="Nucleophile" evidence="4">
    <location>
        <position position="42"/>
    </location>
</feature>
<organism evidence="6 7">
    <name type="scientific">Oryzisolibacter propanilivorax</name>
    <dbReference type="NCBI Taxonomy" id="1527607"/>
    <lineage>
        <taxon>Bacteria</taxon>
        <taxon>Pseudomonadati</taxon>
        <taxon>Pseudomonadota</taxon>
        <taxon>Betaproteobacteria</taxon>
        <taxon>Burkholderiales</taxon>
        <taxon>Comamonadaceae</taxon>
        <taxon>Oryzisolibacter</taxon>
    </lineage>
</organism>
<feature type="domain" description="PNPLA" evidence="5">
    <location>
        <begin position="1"/>
        <end position="225"/>
    </location>
</feature>
<name>A0A1G9RF94_9BURK</name>
<comment type="caution">
    <text evidence="4">Lacks conserved residue(s) required for the propagation of feature annotation.</text>
</comment>
<evidence type="ECO:0000256" key="4">
    <source>
        <dbReference type="PROSITE-ProRule" id="PRU01161"/>
    </source>
</evidence>
<evidence type="ECO:0000313" key="6">
    <source>
        <dbReference type="EMBL" id="SDM21906.1"/>
    </source>
</evidence>
<dbReference type="Gene3D" id="3.40.1090.10">
    <property type="entry name" value="Cytosolic phospholipase A2 catalytic domain"/>
    <property type="match status" value="1"/>
</dbReference>
<protein>
    <submittedName>
        <fullName evidence="6">NTE family protein</fullName>
    </submittedName>
</protein>